<evidence type="ECO:0000256" key="3">
    <source>
        <dbReference type="ARBA" id="ARBA00012513"/>
    </source>
</evidence>
<comment type="cofactor">
    <cofactor evidence="1">
        <name>Mg(2+)</name>
        <dbReference type="ChEBI" id="CHEBI:18420"/>
    </cofactor>
</comment>
<dbReference type="GO" id="GO:0005524">
    <property type="term" value="F:ATP binding"/>
    <property type="evidence" value="ECO:0007669"/>
    <property type="project" value="UniProtKB-UniRule"/>
</dbReference>
<reference evidence="26" key="1">
    <citation type="submission" date="2016-06" db="EMBL/GenBank/DDBJ databases">
        <title>De novo assembly and RNA-Seq shows season-dependent expression and editing in black bear kidneys.</title>
        <authorList>
            <person name="Korstanje R."/>
            <person name="Srivastava A."/>
            <person name="Sarsani V.K."/>
            <person name="Sheehan S.M."/>
            <person name="Seger R.L."/>
            <person name="Barter M.E."/>
            <person name="Lindqvist C."/>
            <person name="Brody L.C."/>
            <person name="Mullikin J.C."/>
        </authorList>
    </citation>
    <scope>NUCLEOTIDE SEQUENCE [LARGE SCALE GENOMIC DNA]</scope>
</reference>
<feature type="region of interest" description="Disordered" evidence="23">
    <location>
        <begin position="217"/>
        <end position="254"/>
    </location>
</feature>
<comment type="subcellular location">
    <subcellularLocation>
        <location evidence="2">Nucleus</location>
    </subcellularLocation>
</comment>
<dbReference type="Gene3D" id="1.10.510.10">
    <property type="entry name" value="Transferase(Phosphotransferase) domain 1"/>
    <property type="match status" value="2"/>
</dbReference>
<evidence type="ECO:0000256" key="10">
    <source>
        <dbReference type="ARBA" id="ARBA00022741"/>
    </source>
</evidence>
<dbReference type="Ensembl" id="ENSUAMT00000012000.1">
    <property type="protein sequence ID" value="ENSUAMP00000010683.1"/>
    <property type="gene ID" value="ENSUAMG00000008761.1"/>
</dbReference>
<dbReference type="Pfam" id="PF00069">
    <property type="entry name" value="Pkinase"/>
    <property type="match status" value="2"/>
</dbReference>
<evidence type="ECO:0000256" key="8">
    <source>
        <dbReference type="ARBA" id="ARBA00022679"/>
    </source>
</evidence>
<dbReference type="SMART" id="SM00220">
    <property type="entry name" value="S_TKc"/>
    <property type="match status" value="1"/>
</dbReference>
<comment type="catalytic activity">
    <reaction evidence="17">
        <text>L-threonyl-[protein] + ATP = O-phospho-L-threonyl-[protein] + ADP + H(+)</text>
        <dbReference type="Rhea" id="RHEA:46608"/>
        <dbReference type="Rhea" id="RHEA-COMP:11060"/>
        <dbReference type="Rhea" id="RHEA-COMP:11605"/>
        <dbReference type="ChEBI" id="CHEBI:15378"/>
        <dbReference type="ChEBI" id="CHEBI:30013"/>
        <dbReference type="ChEBI" id="CHEBI:30616"/>
        <dbReference type="ChEBI" id="CHEBI:61977"/>
        <dbReference type="ChEBI" id="CHEBI:456216"/>
        <dbReference type="EC" id="2.7.11.1"/>
    </reaction>
    <physiologicalReaction direction="left-to-right" evidence="17">
        <dbReference type="Rhea" id="RHEA:46609"/>
    </physiologicalReaction>
</comment>
<keyword evidence="4" id="KW-1017">Isopeptide bond</keyword>
<keyword evidence="5" id="KW-0723">Serine/threonine-protein kinase</keyword>
<dbReference type="FunFam" id="1.10.510.10:FF:000483">
    <property type="entry name" value="Cell division cycle 7-related protein kinase"/>
    <property type="match status" value="1"/>
</dbReference>
<keyword evidence="11" id="KW-0418">Kinase</keyword>
<feature type="binding site" evidence="22">
    <location>
        <position position="70"/>
    </location>
    <ligand>
        <name>ATP</name>
        <dbReference type="ChEBI" id="CHEBI:30616"/>
    </ligand>
</feature>
<evidence type="ECO:0000313" key="26">
    <source>
        <dbReference type="Proteomes" id="UP000291022"/>
    </source>
</evidence>
<protein>
    <recommendedName>
        <fullName evidence="21">Cell division cycle 7-related protein kinase</fullName>
        <ecNumber evidence="3">2.7.11.1</ecNumber>
    </recommendedName>
</protein>
<comment type="catalytic activity">
    <reaction evidence="18">
        <text>L-seryl-[protein] + ATP = O-phospho-L-seryl-[protein] + ADP + H(+)</text>
        <dbReference type="Rhea" id="RHEA:17989"/>
        <dbReference type="Rhea" id="RHEA-COMP:9863"/>
        <dbReference type="Rhea" id="RHEA-COMP:11604"/>
        <dbReference type="ChEBI" id="CHEBI:15378"/>
        <dbReference type="ChEBI" id="CHEBI:29999"/>
        <dbReference type="ChEBI" id="CHEBI:30616"/>
        <dbReference type="ChEBI" id="CHEBI:83421"/>
        <dbReference type="ChEBI" id="CHEBI:456216"/>
        <dbReference type="EC" id="2.7.11.1"/>
    </reaction>
    <physiologicalReaction direction="left-to-right" evidence="18">
        <dbReference type="Rhea" id="RHEA:17990"/>
    </physiologicalReaction>
</comment>
<keyword evidence="7" id="KW-0132">Cell division</keyword>
<accession>A0A452QY13</accession>
<dbReference type="GO" id="GO:0004674">
    <property type="term" value="F:protein serine/threonine kinase activity"/>
    <property type="evidence" value="ECO:0007669"/>
    <property type="project" value="UniProtKB-KW"/>
</dbReference>
<sequence length="516" mass="56923">QGYKIYSLIITINSSSLIGVKKDIEKLYEAVPQLGNLFKIKDKIGEGTFSSVYLATAQLQVGPEEKIALKHLIPTSHPIRIAAELQCLTVAGGQDNVMGVKYCFRKNDHVVIAMPYLEHESFLDILNSLSFQEVREYMFNLFKALKRIHQFGIVHRDVKPSNFLYNRRLKKYALVDFGLAQGTHDTKIELLKFVQSEAQQESYSQNKSHVITGNKISLSGPAAPEESDQQPTVKTSVKRPYTNAQSQIKQGKDGKLMKQSKTVDVLSRKLATKKKAISTKVMNSGVMRKTASSCPASLTCDCYATDKVCSICLSRRQQVAPRAGTPGFRAPEVLTKCPNQTTGVIFLSLLSGRYPFYKASDDLTALAQIMTIRGSRETIQAAKTFGKSILCSKEVPAQDLRRLCEKLRGIDSNTPQLTSDTQGPASHDPAFSEKTDHKASHLIQTPQAQHSGNSLYKGDSGGRAGSWNTGTADLEGWGEVPDEAYDLLDKLLDLNPASRITAEAALSHPFFKDMSL</sequence>
<evidence type="ECO:0000256" key="5">
    <source>
        <dbReference type="ARBA" id="ARBA00022527"/>
    </source>
</evidence>
<evidence type="ECO:0000259" key="24">
    <source>
        <dbReference type="PROSITE" id="PS50011"/>
    </source>
</evidence>
<keyword evidence="14" id="KW-0832">Ubl conjugation</keyword>
<evidence type="ECO:0000256" key="16">
    <source>
        <dbReference type="ARBA" id="ARBA00023306"/>
    </source>
</evidence>
<proteinExistence type="predicted"/>
<comment type="subunit">
    <text evidence="20">Forms a complex with either DBF4/DBF4A or DBF4B, leading to the activation of the kinase activity. Interacts with CLASPIN (via the acidic patch); the interaction is required for phosphorylation of MCM proteins and CLASPIN.</text>
</comment>
<dbReference type="PANTHER" id="PTHR44167">
    <property type="entry name" value="OVARIAN-SPECIFIC SERINE/THREONINE-PROTEIN KINASE LOK-RELATED"/>
    <property type="match status" value="1"/>
</dbReference>
<feature type="domain" description="Protein kinase" evidence="24">
    <location>
        <begin position="38"/>
        <end position="511"/>
    </location>
</feature>
<dbReference type="GO" id="GO:0005634">
    <property type="term" value="C:nucleus"/>
    <property type="evidence" value="ECO:0007669"/>
    <property type="project" value="UniProtKB-SubCell"/>
</dbReference>
<name>A0A452QY13_URSAM</name>
<dbReference type="Gene3D" id="3.30.200.20">
    <property type="entry name" value="Phosphorylase Kinase, domain 1"/>
    <property type="match status" value="1"/>
</dbReference>
<evidence type="ECO:0000256" key="1">
    <source>
        <dbReference type="ARBA" id="ARBA00001946"/>
    </source>
</evidence>
<evidence type="ECO:0000256" key="18">
    <source>
        <dbReference type="ARBA" id="ARBA00048977"/>
    </source>
</evidence>
<evidence type="ECO:0000256" key="7">
    <source>
        <dbReference type="ARBA" id="ARBA00022618"/>
    </source>
</evidence>
<dbReference type="PANTHER" id="PTHR44167:SF23">
    <property type="entry name" value="CDC7 KINASE, ISOFORM A-RELATED"/>
    <property type="match status" value="1"/>
</dbReference>
<dbReference type="PROSITE" id="PS00108">
    <property type="entry name" value="PROTEIN_KINASE_ST"/>
    <property type="match status" value="1"/>
</dbReference>
<evidence type="ECO:0000256" key="13">
    <source>
        <dbReference type="ARBA" id="ARBA00022842"/>
    </source>
</evidence>
<keyword evidence="12 22" id="KW-0067">ATP-binding</keyword>
<reference evidence="25" key="3">
    <citation type="submission" date="2025-09" db="UniProtKB">
        <authorList>
            <consortium name="Ensembl"/>
        </authorList>
    </citation>
    <scope>IDENTIFICATION</scope>
</reference>
<dbReference type="AlphaFoldDB" id="A0A452QY13"/>
<evidence type="ECO:0000256" key="11">
    <source>
        <dbReference type="ARBA" id="ARBA00022777"/>
    </source>
</evidence>
<dbReference type="GO" id="GO:0044773">
    <property type="term" value="P:mitotic DNA damage checkpoint signaling"/>
    <property type="evidence" value="ECO:0007669"/>
    <property type="project" value="TreeGrafter"/>
</dbReference>
<evidence type="ECO:0000256" key="12">
    <source>
        <dbReference type="ARBA" id="ARBA00022840"/>
    </source>
</evidence>
<evidence type="ECO:0000256" key="21">
    <source>
        <dbReference type="ARBA" id="ARBA00070601"/>
    </source>
</evidence>
<gene>
    <name evidence="25" type="primary">CDC7</name>
</gene>
<keyword evidence="16" id="KW-0131">Cell cycle</keyword>
<feature type="compositionally biased region" description="Polar residues" evidence="23">
    <location>
        <begin position="442"/>
        <end position="454"/>
    </location>
</feature>
<evidence type="ECO:0000256" key="15">
    <source>
        <dbReference type="ARBA" id="ARBA00023242"/>
    </source>
</evidence>
<dbReference type="EC" id="2.7.11.1" evidence="3"/>
<feature type="region of interest" description="Disordered" evidence="23">
    <location>
        <begin position="411"/>
        <end position="462"/>
    </location>
</feature>
<feature type="compositionally biased region" description="Polar residues" evidence="23">
    <location>
        <begin position="411"/>
        <end position="424"/>
    </location>
</feature>
<feature type="compositionally biased region" description="Basic and acidic residues" evidence="23">
    <location>
        <begin position="430"/>
        <end position="439"/>
    </location>
</feature>
<dbReference type="CDD" id="cd14019">
    <property type="entry name" value="STKc_Cdc7"/>
    <property type="match status" value="1"/>
</dbReference>
<evidence type="ECO:0000256" key="22">
    <source>
        <dbReference type="PROSITE-ProRule" id="PRU10141"/>
    </source>
</evidence>
<dbReference type="InterPro" id="IPR008271">
    <property type="entry name" value="Ser/Thr_kinase_AS"/>
</dbReference>
<keyword evidence="6" id="KW-0597">Phosphoprotein</keyword>
<keyword evidence="26" id="KW-1185">Reference proteome</keyword>
<keyword evidence="15" id="KW-0539">Nucleus</keyword>
<keyword evidence="9" id="KW-0479">Metal-binding</keyword>
<keyword evidence="10 22" id="KW-0547">Nucleotide-binding</keyword>
<dbReference type="GO" id="GO:0046872">
    <property type="term" value="F:metal ion binding"/>
    <property type="evidence" value="ECO:0007669"/>
    <property type="project" value="UniProtKB-KW"/>
</dbReference>
<evidence type="ECO:0000256" key="20">
    <source>
        <dbReference type="ARBA" id="ARBA00065396"/>
    </source>
</evidence>
<evidence type="ECO:0000256" key="17">
    <source>
        <dbReference type="ARBA" id="ARBA00048659"/>
    </source>
</evidence>
<evidence type="ECO:0000256" key="4">
    <source>
        <dbReference type="ARBA" id="ARBA00022499"/>
    </source>
</evidence>
<evidence type="ECO:0000256" key="9">
    <source>
        <dbReference type="ARBA" id="ARBA00022723"/>
    </source>
</evidence>
<dbReference type="FunFam" id="3.30.200.20:FF:000287">
    <property type="entry name" value="Cell division cycle 7-related protein kinase"/>
    <property type="match status" value="1"/>
</dbReference>
<dbReference type="InterPro" id="IPR011009">
    <property type="entry name" value="Kinase-like_dom_sf"/>
</dbReference>
<reference evidence="25" key="2">
    <citation type="submission" date="2025-08" db="UniProtKB">
        <authorList>
            <consortium name="Ensembl"/>
        </authorList>
    </citation>
    <scope>IDENTIFICATION</scope>
</reference>
<organism evidence="25 26">
    <name type="scientific">Ursus americanus</name>
    <name type="common">American black bear</name>
    <name type="synonym">Euarctos americanus</name>
    <dbReference type="NCBI Taxonomy" id="9643"/>
    <lineage>
        <taxon>Eukaryota</taxon>
        <taxon>Metazoa</taxon>
        <taxon>Chordata</taxon>
        <taxon>Craniata</taxon>
        <taxon>Vertebrata</taxon>
        <taxon>Euteleostomi</taxon>
        <taxon>Mammalia</taxon>
        <taxon>Eutheria</taxon>
        <taxon>Laurasiatheria</taxon>
        <taxon>Carnivora</taxon>
        <taxon>Caniformia</taxon>
        <taxon>Ursidae</taxon>
        <taxon>Ursus</taxon>
    </lineage>
</organism>
<dbReference type="PROSITE" id="PS00107">
    <property type="entry name" value="PROTEIN_KINASE_ATP"/>
    <property type="match status" value="1"/>
</dbReference>
<evidence type="ECO:0000256" key="23">
    <source>
        <dbReference type="SAM" id="MobiDB-lite"/>
    </source>
</evidence>
<comment type="function">
    <text evidence="19">Kinase involved in initiation of DNA replication. Phosphorylates critical substrates that regulate the G1/S phase transition and initiation of DNA replication, such as MCM proteins and CLASPIN.</text>
</comment>
<dbReference type="Proteomes" id="UP000291022">
    <property type="component" value="Unassembled WGS sequence"/>
</dbReference>
<evidence type="ECO:0000256" key="14">
    <source>
        <dbReference type="ARBA" id="ARBA00022843"/>
    </source>
</evidence>
<dbReference type="GeneTree" id="ENSGT00550000075011"/>
<evidence type="ECO:0000256" key="6">
    <source>
        <dbReference type="ARBA" id="ARBA00022553"/>
    </source>
</evidence>
<keyword evidence="8" id="KW-0808">Transferase</keyword>
<dbReference type="InterPro" id="IPR000719">
    <property type="entry name" value="Prot_kinase_dom"/>
</dbReference>
<dbReference type="InterPro" id="IPR017441">
    <property type="entry name" value="Protein_kinase_ATP_BS"/>
</dbReference>
<evidence type="ECO:0000256" key="2">
    <source>
        <dbReference type="ARBA" id="ARBA00004123"/>
    </source>
</evidence>
<keyword evidence="13" id="KW-0460">Magnesium</keyword>
<evidence type="ECO:0000313" key="25">
    <source>
        <dbReference type="Ensembl" id="ENSUAMP00000010683.1"/>
    </source>
</evidence>
<dbReference type="GO" id="GO:0051301">
    <property type="term" value="P:cell division"/>
    <property type="evidence" value="ECO:0007669"/>
    <property type="project" value="UniProtKB-KW"/>
</dbReference>
<evidence type="ECO:0000256" key="19">
    <source>
        <dbReference type="ARBA" id="ARBA00057827"/>
    </source>
</evidence>
<dbReference type="PROSITE" id="PS50011">
    <property type="entry name" value="PROTEIN_KINASE_DOM"/>
    <property type="match status" value="1"/>
</dbReference>
<dbReference type="SUPFAM" id="SSF56112">
    <property type="entry name" value="Protein kinase-like (PK-like)"/>
    <property type="match status" value="1"/>
</dbReference>